<dbReference type="PANTHER" id="PTHR33678">
    <property type="entry name" value="BLL1576 PROTEIN"/>
    <property type="match status" value="1"/>
</dbReference>
<evidence type="ECO:0000259" key="1">
    <source>
        <dbReference type="Pfam" id="PF03050"/>
    </source>
</evidence>
<comment type="caution">
    <text evidence="2">The sequence shown here is derived from an EMBL/GenBank/DDBJ whole genome shotgun (WGS) entry which is preliminary data.</text>
</comment>
<dbReference type="EMBL" id="BALG01000470">
    <property type="protein sequence ID" value="GAC44381.1"/>
    <property type="molecule type" value="Genomic_DNA"/>
</dbReference>
<evidence type="ECO:0000313" key="2">
    <source>
        <dbReference type="EMBL" id="GAC44381.1"/>
    </source>
</evidence>
<sequence>MPAEIPDDAQDLLGQAIGYSLNQWNKLTAFMKDGRLELDNNRGERSIKPFVIGRK</sequence>
<dbReference type="InterPro" id="IPR004291">
    <property type="entry name" value="Transposase_IS66_central"/>
</dbReference>
<dbReference type="Proteomes" id="UP000029453">
    <property type="component" value="Unassembled WGS sequence"/>
</dbReference>
<organism evidence="2 3">
    <name type="scientific">Paenibacillus popilliae ATCC 14706</name>
    <dbReference type="NCBI Taxonomy" id="1212764"/>
    <lineage>
        <taxon>Bacteria</taxon>
        <taxon>Bacillati</taxon>
        <taxon>Bacillota</taxon>
        <taxon>Bacilli</taxon>
        <taxon>Bacillales</taxon>
        <taxon>Paenibacillaceae</taxon>
        <taxon>Paenibacillus</taxon>
    </lineage>
</organism>
<dbReference type="AlphaFoldDB" id="M9LRY4"/>
<dbReference type="Pfam" id="PF03050">
    <property type="entry name" value="DDE_Tnp_IS66"/>
    <property type="match status" value="1"/>
</dbReference>
<proteinExistence type="predicted"/>
<reference evidence="2 3" key="1">
    <citation type="submission" date="2012-10" db="EMBL/GenBank/DDBJ databases">
        <title>Draft Genome Sequence of Paenibacillus popilliae ATCC 14706T.</title>
        <authorList>
            <person name="Iiyama K."/>
            <person name="Mori K."/>
            <person name="Mon H."/>
            <person name="Chieda Y."/>
            <person name="Lee J.M."/>
            <person name="Kusakabe T."/>
            <person name="Tashiro K."/>
            <person name="Asano S."/>
            <person name="Yasunaga-Aoki C."/>
            <person name="Shimizu S."/>
        </authorList>
    </citation>
    <scope>NUCLEOTIDE SEQUENCE [LARGE SCALE GENOMIC DNA]</scope>
    <source>
        <strain evidence="2 3">ATCC 14706</strain>
    </source>
</reference>
<protein>
    <submittedName>
        <fullName evidence="2">Transposase and inactivated derivative</fullName>
    </submittedName>
</protein>
<dbReference type="InterPro" id="IPR052344">
    <property type="entry name" value="Transposase-related"/>
</dbReference>
<dbReference type="PANTHER" id="PTHR33678:SF1">
    <property type="entry name" value="BLL1576 PROTEIN"/>
    <property type="match status" value="1"/>
</dbReference>
<feature type="non-terminal residue" evidence="2">
    <location>
        <position position="55"/>
    </location>
</feature>
<feature type="domain" description="Transposase IS66 central" evidence="1">
    <location>
        <begin position="9"/>
        <end position="55"/>
    </location>
</feature>
<evidence type="ECO:0000313" key="3">
    <source>
        <dbReference type="Proteomes" id="UP000029453"/>
    </source>
</evidence>
<keyword evidence="3" id="KW-1185">Reference proteome</keyword>
<name>M9LRY4_PAEPP</name>
<gene>
    <name evidence="2" type="ORF">PPOP_3785</name>
</gene>
<accession>M9LRY4</accession>